<evidence type="ECO:0000256" key="1">
    <source>
        <dbReference type="SAM" id="Phobius"/>
    </source>
</evidence>
<keyword evidence="1" id="KW-0812">Transmembrane</keyword>
<keyword evidence="1" id="KW-0472">Membrane</keyword>
<protein>
    <recommendedName>
        <fullName evidence="4">Integral membrane protein</fullName>
    </recommendedName>
</protein>
<organism evidence="2 3">
    <name type="scientific">Streptomyces massasporeus</name>
    <dbReference type="NCBI Taxonomy" id="67324"/>
    <lineage>
        <taxon>Bacteria</taxon>
        <taxon>Bacillati</taxon>
        <taxon>Actinomycetota</taxon>
        <taxon>Actinomycetes</taxon>
        <taxon>Kitasatosporales</taxon>
        <taxon>Streptomycetaceae</taxon>
        <taxon>Streptomyces</taxon>
    </lineage>
</organism>
<gene>
    <name evidence="2" type="ORF">ACFYM3_17150</name>
</gene>
<keyword evidence="3" id="KW-1185">Reference proteome</keyword>
<dbReference type="RefSeq" id="WP_356660482.1">
    <property type="nucleotide sequence ID" value="NZ_JBEYGJ010000004.1"/>
</dbReference>
<accession>A0ABW6LEN9</accession>
<feature type="transmembrane region" description="Helical" evidence="1">
    <location>
        <begin position="57"/>
        <end position="78"/>
    </location>
</feature>
<comment type="caution">
    <text evidence="2">The sequence shown here is derived from an EMBL/GenBank/DDBJ whole genome shotgun (WGS) entry which is preliminary data.</text>
</comment>
<evidence type="ECO:0008006" key="4">
    <source>
        <dbReference type="Google" id="ProtNLM"/>
    </source>
</evidence>
<dbReference type="EMBL" id="JBIAFP010000009">
    <property type="protein sequence ID" value="MFE9226331.1"/>
    <property type="molecule type" value="Genomic_DNA"/>
</dbReference>
<reference evidence="2 3" key="1">
    <citation type="submission" date="2024-10" db="EMBL/GenBank/DDBJ databases">
        <title>The Natural Products Discovery Center: Release of the First 8490 Sequenced Strains for Exploring Actinobacteria Biosynthetic Diversity.</title>
        <authorList>
            <person name="Kalkreuter E."/>
            <person name="Kautsar S.A."/>
            <person name="Yang D."/>
            <person name="Bader C.D."/>
            <person name="Teijaro C.N."/>
            <person name="Fluegel L."/>
            <person name="Davis C.M."/>
            <person name="Simpson J.R."/>
            <person name="Lauterbach L."/>
            <person name="Steele A.D."/>
            <person name="Gui C."/>
            <person name="Meng S."/>
            <person name="Li G."/>
            <person name="Viehrig K."/>
            <person name="Ye F."/>
            <person name="Su P."/>
            <person name="Kiefer A.F."/>
            <person name="Nichols A."/>
            <person name="Cepeda A.J."/>
            <person name="Yan W."/>
            <person name="Fan B."/>
            <person name="Jiang Y."/>
            <person name="Adhikari A."/>
            <person name="Zheng C.-J."/>
            <person name="Schuster L."/>
            <person name="Cowan T.M."/>
            <person name="Smanski M.J."/>
            <person name="Chevrette M.G."/>
            <person name="De Carvalho L.P.S."/>
            <person name="Shen B."/>
        </authorList>
    </citation>
    <scope>NUCLEOTIDE SEQUENCE [LARGE SCALE GENOMIC DNA]</scope>
    <source>
        <strain evidence="2 3">NPDC007066</strain>
    </source>
</reference>
<proteinExistence type="predicted"/>
<evidence type="ECO:0000313" key="3">
    <source>
        <dbReference type="Proteomes" id="UP001601288"/>
    </source>
</evidence>
<dbReference type="Proteomes" id="UP001601288">
    <property type="component" value="Unassembled WGS sequence"/>
</dbReference>
<sequence>MKKSYGRAAVAGVGVAVAGSALLMLGVVAPAVLVGYFGFNAANAGAAYTAIMSGMSIAAALSVFGGVTAAGGWGLFLLRQAVAAAGKKAVVK</sequence>
<evidence type="ECO:0000313" key="2">
    <source>
        <dbReference type="EMBL" id="MFE9226331.1"/>
    </source>
</evidence>
<feature type="transmembrane region" description="Helical" evidence="1">
    <location>
        <begin position="12"/>
        <end position="37"/>
    </location>
</feature>
<name>A0ABW6LEN9_9ACTN</name>
<keyword evidence="1" id="KW-1133">Transmembrane helix</keyword>